<dbReference type="Proteomes" id="UP000199197">
    <property type="component" value="Unassembled WGS sequence"/>
</dbReference>
<dbReference type="PROSITE" id="PS51257">
    <property type="entry name" value="PROKAR_LIPOPROTEIN"/>
    <property type="match status" value="1"/>
</dbReference>
<reference evidence="2" key="1">
    <citation type="submission" date="2015-11" db="EMBL/GenBank/DDBJ databases">
        <authorList>
            <person name="Varghese N."/>
        </authorList>
    </citation>
    <scope>NUCLEOTIDE SEQUENCE [LARGE SCALE GENOMIC DNA]</scope>
    <source>
        <strain evidence="2">JGI-23</strain>
    </source>
</reference>
<name>A0A0N7MXV3_9BACT</name>
<organism evidence="1 2">
    <name type="scientific">Candidatus Chryseopegocella kryptomonas</name>
    <dbReference type="NCBI Taxonomy" id="1633643"/>
    <lineage>
        <taxon>Bacteria</taxon>
        <taxon>Pseudomonadati</taxon>
        <taxon>Candidatus Kryptoniota</taxon>
        <taxon>Candidatus Chryseopegocella</taxon>
    </lineage>
</organism>
<protein>
    <recommendedName>
        <fullName evidence="3">Lipoprotein</fullName>
    </recommendedName>
</protein>
<dbReference type="RefSeq" id="WP_092350055.1">
    <property type="nucleotide sequence ID" value="NZ_CZVW01000012.1"/>
</dbReference>
<evidence type="ECO:0000313" key="2">
    <source>
        <dbReference type="Proteomes" id="UP000199197"/>
    </source>
</evidence>
<sequence>MKGGLIFLAIFVILFSSGCAINGILLNPLPSPVYHKDATLISAGASFPVYSAEAQIWGSKKDDLDIGLMIGQYIRNKKDEDHFNLSGFVRKWIKSSGAENPWANVYGGIQASSNWDLDYGDYSSGHFEFGVAPGFYRKRFNFAFVLRGGAGFAFPYEPTKYGFSYGFSSAGMQIVALPFNNFGLGIEGNYGLGAGEMKGARIVVIPPLFRVFLFYRK</sequence>
<gene>
    <name evidence="1" type="ORF">JGI23_01267</name>
</gene>
<dbReference type="EMBL" id="CZVW01000012">
    <property type="protein sequence ID" value="CUT02483.1"/>
    <property type="molecule type" value="Genomic_DNA"/>
</dbReference>
<dbReference type="AlphaFoldDB" id="A0A0N7MXV3"/>
<evidence type="ECO:0000313" key="1">
    <source>
        <dbReference type="EMBL" id="CUT02483.1"/>
    </source>
</evidence>
<keyword evidence="2" id="KW-1185">Reference proteome</keyword>
<proteinExistence type="predicted"/>
<accession>A0A0N7MXV3</accession>
<evidence type="ECO:0008006" key="3">
    <source>
        <dbReference type="Google" id="ProtNLM"/>
    </source>
</evidence>